<evidence type="ECO:0000313" key="8">
    <source>
        <dbReference type="EMBL" id="WQH08037.1"/>
    </source>
</evidence>
<dbReference type="InterPro" id="IPR052357">
    <property type="entry name" value="Orn_Lys_Arg_decarboxylase-I"/>
</dbReference>
<reference evidence="8 9" key="1">
    <citation type="submission" date="2023-11" db="EMBL/GenBank/DDBJ databases">
        <title>MicrobeMod: A computational toolkit for identifying prokaryotic methylation and restriction-modification with nanopore sequencing.</title>
        <authorList>
            <person name="Crits-Christoph A."/>
            <person name="Kang S.C."/>
            <person name="Lee H."/>
            <person name="Ostrov N."/>
        </authorList>
    </citation>
    <scope>NUCLEOTIDE SEQUENCE [LARGE SCALE GENOMIC DNA]</scope>
    <source>
        <strain evidence="8 9">ATCC 43984</strain>
    </source>
</reference>
<evidence type="ECO:0008006" key="10">
    <source>
        <dbReference type="Google" id="ProtNLM"/>
    </source>
</evidence>
<dbReference type="EMBL" id="CP140151">
    <property type="protein sequence ID" value="WQH08037.1"/>
    <property type="molecule type" value="Genomic_DNA"/>
</dbReference>
<dbReference type="Pfam" id="PF03711">
    <property type="entry name" value="OKR_DC_1_C"/>
    <property type="match status" value="1"/>
</dbReference>
<proteinExistence type="inferred from homology"/>
<dbReference type="Gene3D" id="3.40.640.10">
    <property type="entry name" value="Type I PLP-dependent aspartate aminotransferase-like (Major domain)"/>
    <property type="match status" value="1"/>
</dbReference>
<evidence type="ECO:0000256" key="2">
    <source>
        <dbReference type="ARBA" id="ARBA00010671"/>
    </source>
</evidence>
<dbReference type="Proteomes" id="UP001321908">
    <property type="component" value="Chromosome"/>
</dbReference>
<evidence type="ECO:0000256" key="3">
    <source>
        <dbReference type="ARBA" id="ARBA00022793"/>
    </source>
</evidence>
<dbReference type="InterPro" id="IPR015421">
    <property type="entry name" value="PyrdxlP-dep_Trfase_major"/>
</dbReference>
<evidence type="ECO:0000256" key="4">
    <source>
        <dbReference type="ARBA" id="ARBA00022898"/>
    </source>
</evidence>
<dbReference type="Gene3D" id="3.90.105.10">
    <property type="entry name" value="Molybdopterin biosynthesis moea protein, domain 2"/>
    <property type="match status" value="1"/>
</dbReference>
<sequence>MTMTYPIYFYRAAHSAMIKQLISFHTLPLSNLKALSNSRFEDKYLDLMSSNYEMSVTEPFIDSIASLNSVLKDAEKEASRTFDTDSTLFICSGSTVSNQIAVAASCSSESRIIIQKGLHQSFHFTINSTKVKKKTYIDDIEIDETTGKTSLNVKAMLDEIICAEENGNGYDVAIINSQTYEGIQQKLDEILPLLLKHGPSLKKIIIDEAWGAWSNFSTSLSRHCAIDAAKNLRNKYEVDFVVTHSAHKSLFACRQASYLHCIGGEKAIEKLKQMRYRLHTTSPNYRHLTSLDLAQCHARIEGRMFSDRAEANARLLKKLVKEKLTFFSVISSPKADSIAQQNYATSDETKVWLNISELNITGRRLREVLYKEHNIYISRYTESCVLFNIHFGITQENVITLIRALQNVEEKNKWCIGQLREDTISEYFVVPYPPGVPIVVPGERISKVRLQKIKKCIASGVSMKLL</sequence>
<evidence type="ECO:0000259" key="7">
    <source>
        <dbReference type="Pfam" id="PF03711"/>
    </source>
</evidence>
<dbReference type="InterPro" id="IPR015424">
    <property type="entry name" value="PyrdxlP-dep_Trfase"/>
</dbReference>
<evidence type="ECO:0000259" key="6">
    <source>
        <dbReference type="Pfam" id="PF01276"/>
    </source>
</evidence>
<name>A0ABZ0Y7K7_9GAMM</name>
<dbReference type="PANTHER" id="PTHR43277">
    <property type="entry name" value="ARGININE DECARBOXYLASE"/>
    <property type="match status" value="1"/>
</dbReference>
<comment type="similarity">
    <text evidence="2">Belongs to the Orn/Lys/Arg decarboxylase class-I family.</text>
</comment>
<evidence type="ECO:0000313" key="9">
    <source>
        <dbReference type="Proteomes" id="UP001321908"/>
    </source>
</evidence>
<evidence type="ECO:0000256" key="1">
    <source>
        <dbReference type="ARBA" id="ARBA00001933"/>
    </source>
</evidence>
<dbReference type="InterPro" id="IPR000310">
    <property type="entry name" value="Orn/Lys/Arg_deCO2ase_major_dom"/>
</dbReference>
<dbReference type="PANTHER" id="PTHR43277:SF4">
    <property type="entry name" value="ARGININE DECARBOXYLASE"/>
    <property type="match status" value="1"/>
</dbReference>
<accession>A0ABZ0Y7K7</accession>
<keyword evidence="4" id="KW-0663">Pyridoxal phosphate</keyword>
<keyword evidence="5" id="KW-0456">Lyase</keyword>
<comment type="cofactor">
    <cofactor evidence="1">
        <name>pyridoxal 5'-phosphate</name>
        <dbReference type="ChEBI" id="CHEBI:597326"/>
    </cofactor>
</comment>
<protein>
    <recommendedName>
        <fullName evidence="10">Arginine/lysine/ornithine decarboxylase</fullName>
    </recommendedName>
</protein>
<dbReference type="RefSeq" id="WP_322527352.1">
    <property type="nucleotide sequence ID" value="NZ_CP140151.1"/>
</dbReference>
<feature type="domain" description="Orn/Lys/Arg decarboxylase C-terminal" evidence="7">
    <location>
        <begin position="421"/>
        <end position="447"/>
    </location>
</feature>
<organism evidence="8 9">
    <name type="scientific">Chromohalobacter canadensis</name>
    <dbReference type="NCBI Taxonomy" id="141389"/>
    <lineage>
        <taxon>Bacteria</taxon>
        <taxon>Pseudomonadati</taxon>
        <taxon>Pseudomonadota</taxon>
        <taxon>Gammaproteobacteria</taxon>
        <taxon>Oceanospirillales</taxon>
        <taxon>Halomonadaceae</taxon>
        <taxon>Chromohalobacter</taxon>
    </lineage>
</organism>
<keyword evidence="9" id="KW-1185">Reference proteome</keyword>
<keyword evidence="3" id="KW-0210">Decarboxylase</keyword>
<gene>
    <name evidence="8" type="ORF">SR908_11130</name>
</gene>
<evidence type="ECO:0000256" key="5">
    <source>
        <dbReference type="ARBA" id="ARBA00023239"/>
    </source>
</evidence>
<dbReference type="InterPro" id="IPR008286">
    <property type="entry name" value="Prn/Lys/Arg_de-COase_C"/>
</dbReference>
<feature type="domain" description="Orn/Lys/Arg decarboxylases family 1 pyridoxal-P attachment site" evidence="6">
    <location>
        <begin position="54"/>
        <end position="337"/>
    </location>
</feature>
<dbReference type="SUPFAM" id="SSF53383">
    <property type="entry name" value="PLP-dependent transferases"/>
    <property type="match status" value="1"/>
</dbReference>
<dbReference type="Pfam" id="PF01276">
    <property type="entry name" value="OKR_DC_1"/>
    <property type="match status" value="1"/>
</dbReference>